<sequence>MYDGDYNEIDKEDYQYFHGKARFLFNKFLNELRILLSSGNVVLPIGGIYTKQFYYDQIYRQMKGLIEGMFNEICPYFHRFPPSIYENYVCKFRTYIKNLSNLVTSDIWE</sequence>
<accession>R0MDS2</accession>
<dbReference type="AlphaFoldDB" id="R0MDS2"/>
<evidence type="ECO:0000313" key="2">
    <source>
        <dbReference type="Proteomes" id="UP000016927"/>
    </source>
</evidence>
<evidence type="ECO:0000313" key="1">
    <source>
        <dbReference type="EMBL" id="EOB12230.1"/>
    </source>
</evidence>
<reference evidence="1 2" key="1">
    <citation type="journal article" date="2013" name="BMC Genomics">
        <title>Comparative genomics of parasitic silkworm microsporidia reveal an association between genome expansion and host adaptation.</title>
        <authorList>
            <person name="Pan G."/>
            <person name="Xu J."/>
            <person name="Li T."/>
            <person name="Xia Q."/>
            <person name="Liu S.L."/>
            <person name="Zhang G."/>
            <person name="Li S."/>
            <person name="Li C."/>
            <person name="Liu H."/>
            <person name="Yang L."/>
            <person name="Liu T."/>
            <person name="Zhang X."/>
            <person name="Wu Z."/>
            <person name="Fan W."/>
            <person name="Dang X."/>
            <person name="Xiang H."/>
            <person name="Tao M."/>
            <person name="Li Y."/>
            <person name="Hu J."/>
            <person name="Li Z."/>
            <person name="Lin L."/>
            <person name="Luo J."/>
            <person name="Geng L."/>
            <person name="Wang L."/>
            <person name="Long M."/>
            <person name="Wan Y."/>
            <person name="He N."/>
            <person name="Zhang Z."/>
            <person name="Lu C."/>
            <person name="Keeling P.J."/>
            <person name="Wang J."/>
            <person name="Xiang Z."/>
            <person name="Zhou Z."/>
        </authorList>
    </citation>
    <scope>NUCLEOTIDE SEQUENCE [LARGE SCALE GENOMIC DNA]</scope>
    <source>
        <strain evidence="2">CQ1 / CVCC 102059</strain>
    </source>
</reference>
<gene>
    <name evidence="1" type="ORF">NBO_494g0001</name>
</gene>
<organism evidence="1 2">
    <name type="scientific">Nosema bombycis (strain CQ1 / CVCC 102059)</name>
    <name type="common">Microsporidian parasite</name>
    <name type="synonym">Pebrine of silkworm</name>
    <dbReference type="NCBI Taxonomy" id="578461"/>
    <lineage>
        <taxon>Eukaryota</taxon>
        <taxon>Fungi</taxon>
        <taxon>Fungi incertae sedis</taxon>
        <taxon>Microsporidia</taxon>
        <taxon>Nosematidae</taxon>
        <taxon>Nosema</taxon>
    </lineage>
</organism>
<name>R0MDS2_NOSB1</name>
<proteinExistence type="predicted"/>
<dbReference type="EMBL" id="KB909402">
    <property type="protein sequence ID" value="EOB12230.1"/>
    <property type="molecule type" value="Genomic_DNA"/>
</dbReference>
<dbReference type="VEuPathDB" id="MicrosporidiaDB:NBO_494g0001"/>
<dbReference type="Proteomes" id="UP000016927">
    <property type="component" value="Unassembled WGS sequence"/>
</dbReference>
<protein>
    <submittedName>
        <fullName evidence="1">Uncharacterized protein</fullName>
    </submittedName>
</protein>
<dbReference type="HOGENOM" id="CLU_2184708_0_0_1"/>
<keyword evidence="2" id="KW-1185">Reference proteome</keyword>